<dbReference type="EMBL" id="JBHMAJ010000001">
    <property type="protein sequence ID" value="MFB9823080.1"/>
    <property type="molecule type" value="Genomic_DNA"/>
</dbReference>
<dbReference type="Proteomes" id="UP001589595">
    <property type="component" value="Unassembled WGS sequence"/>
</dbReference>
<protein>
    <submittedName>
        <fullName evidence="2">Uncharacterized protein</fullName>
    </submittedName>
</protein>
<evidence type="ECO:0000313" key="3">
    <source>
        <dbReference type="Proteomes" id="UP001589595"/>
    </source>
</evidence>
<organism evidence="2 3">
    <name type="scientific">Halobaculum roseum</name>
    <dbReference type="NCBI Taxonomy" id="2175149"/>
    <lineage>
        <taxon>Archaea</taxon>
        <taxon>Methanobacteriati</taxon>
        <taxon>Methanobacteriota</taxon>
        <taxon>Stenosarchaea group</taxon>
        <taxon>Halobacteria</taxon>
        <taxon>Halobacteriales</taxon>
        <taxon>Haloferacaceae</taxon>
        <taxon>Halobaculum</taxon>
    </lineage>
</organism>
<accession>A0ABD5MHD3</accession>
<evidence type="ECO:0000256" key="1">
    <source>
        <dbReference type="SAM" id="Phobius"/>
    </source>
</evidence>
<keyword evidence="1" id="KW-1133">Transmembrane helix</keyword>
<reference evidence="2" key="1">
    <citation type="submission" date="2024-09" db="EMBL/GenBank/DDBJ databases">
        <authorList>
            <person name="Sun Q."/>
        </authorList>
    </citation>
    <scope>NUCLEOTIDE SEQUENCE [LARGE SCALE GENOMIC DNA]</scope>
    <source>
        <strain evidence="2">JCM 31273</strain>
    </source>
</reference>
<comment type="caution">
    <text evidence="2">The sequence shown here is derived from an EMBL/GenBank/DDBJ whole genome shotgun (WGS) entry which is preliminary data.</text>
</comment>
<keyword evidence="1" id="KW-0812">Transmembrane</keyword>
<sequence length="167" mass="16436">MPSVDSLRPQTPSSALFATVFVAAGVAGGATELLELAVVRSPVRGIALTVLVGGLGEYLHALLPFAFVAAAVGRGDLSPPASVRAVAAVSLAAGVIGRYVGTVLGALVQGRAIPSPIVLVGSADFAVDSFGPDMWAVTVLGIVASGLWALVGAFAGVGVSTVSGGRE</sequence>
<proteinExistence type="predicted"/>
<keyword evidence="1" id="KW-0472">Membrane</keyword>
<name>A0ABD5MHD3_9EURY</name>
<feature type="transmembrane region" description="Helical" evidence="1">
    <location>
        <begin position="45"/>
        <end position="73"/>
    </location>
</feature>
<feature type="transmembrane region" description="Helical" evidence="1">
    <location>
        <begin position="134"/>
        <end position="159"/>
    </location>
</feature>
<keyword evidence="3" id="KW-1185">Reference proteome</keyword>
<gene>
    <name evidence="2" type="ORF">ACFFOL_02600</name>
</gene>
<dbReference type="GeneID" id="67209367"/>
<evidence type="ECO:0000313" key="2">
    <source>
        <dbReference type="EMBL" id="MFB9823080.1"/>
    </source>
</evidence>
<dbReference type="AlphaFoldDB" id="A0ABD5MHD3"/>
<dbReference type="RefSeq" id="WP_222922150.1">
    <property type="nucleotide sequence ID" value="NZ_CP082286.1"/>
</dbReference>